<dbReference type="InterPro" id="IPR005181">
    <property type="entry name" value="SASA"/>
</dbReference>
<keyword evidence="2" id="KW-0732">Signal</keyword>
<dbReference type="Proteomes" id="UP000284120">
    <property type="component" value="Unassembled WGS sequence"/>
</dbReference>
<evidence type="ECO:0000256" key="1">
    <source>
        <dbReference type="ARBA" id="ARBA00022801"/>
    </source>
</evidence>
<feature type="domain" description="Sialate O-acetylesterase" evidence="3">
    <location>
        <begin position="103"/>
        <end position="224"/>
    </location>
</feature>
<reference evidence="4 5" key="1">
    <citation type="submission" date="2018-06" db="EMBL/GenBank/DDBJ databases">
        <title>Pedobacter endophyticus sp. nov., an endophytic bacterium isolated from a leaf of Triticum aestivum.</title>
        <authorList>
            <person name="Zhang L."/>
        </authorList>
    </citation>
    <scope>NUCLEOTIDE SEQUENCE [LARGE SCALE GENOMIC DNA]</scope>
    <source>
        <strain evidence="4 5">CM134L-2</strain>
    </source>
</reference>
<dbReference type="InterPro" id="IPR008979">
    <property type="entry name" value="Galactose-bd-like_sf"/>
</dbReference>
<accession>A0A443YIB8</accession>
<feature type="signal peptide" evidence="2">
    <location>
        <begin position="1"/>
        <end position="20"/>
    </location>
</feature>
<evidence type="ECO:0000259" key="3">
    <source>
        <dbReference type="Pfam" id="PF03629"/>
    </source>
</evidence>
<evidence type="ECO:0000313" key="4">
    <source>
        <dbReference type="EMBL" id="RWU03477.1"/>
    </source>
</evidence>
<evidence type="ECO:0000313" key="5">
    <source>
        <dbReference type="Proteomes" id="UP000284120"/>
    </source>
</evidence>
<dbReference type="GO" id="GO:0005975">
    <property type="term" value="P:carbohydrate metabolic process"/>
    <property type="evidence" value="ECO:0007669"/>
    <property type="project" value="TreeGrafter"/>
</dbReference>
<proteinExistence type="predicted"/>
<dbReference type="InterPro" id="IPR036514">
    <property type="entry name" value="SGNH_hydro_sf"/>
</dbReference>
<keyword evidence="1" id="KW-0378">Hydrolase</keyword>
<evidence type="ECO:0000256" key="2">
    <source>
        <dbReference type="SAM" id="SignalP"/>
    </source>
</evidence>
<dbReference type="PANTHER" id="PTHR22901:SF0">
    <property type="entry name" value="SIALATE O-ACETYLESTERASE"/>
    <property type="match status" value="1"/>
</dbReference>
<protein>
    <submittedName>
        <fullName evidence="4">Sialate O-acetylesterase</fullName>
    </submittedName>
</protein>
<name>A0A443YIB8_9SPHI</name>
<dbReference type="RefSeq" id="WP_113649342.1">
    <property type="nucleotide sequence ID" value="NZ_QMHN01000010.1"/>
</dbReference>
<dbReference type="InterPro" id="IPR039329">
    <property type="entry name" value="SIAE"/>
</dbReference>
<organism evidence="4 5">
    <name type="scientific">Pedobacter chitinilyticus</name>
    <dbReference type="NCBI Taxonomy" id="2233776"/>
    <lineage>
        <taxon>Bacteria</taxon>
        <taxon>Pseudomonadati</taxon>
        <taxon>Bacteroidota</taxon>
        <taxon>Sphingobacteriia</taxon>
        <taxon>Sphingobacteriales</taxon>
        <taxon>Sphingobacteriaceae</taxon>
        <taxon>Pedobacter</taxon>
    </lineage>
</organism>
<dbReference type="SUPFAM" id="SSF52266">
    <property type="entry name" value="SGNH hydrolase"/>
    <property type="match status" value="1"/>
</dbReference>
<dbReference type="PANTHER" id="PTHR22901">
    <property type="entry name" value="SIALATE O-ACETYLESTERASE"/>
    <property type="match status" value="1"/>
</dbReference>
<dbReference type="Gene3D" id="3.40.50.1110">
    <property type="entry name" value="SGNH hydrolase"/>
    <property type="match status" value="2"/>
</dbReference>
<dbReference type="EMBL" id="SAYW01000010">
    <property type="protein sequence ID" value="RWU03477.1"/>
    <property type="molecule type" value="Genomic_DNA"/>
</dbReference>
<dbReference type="GO" id="GO:0001681">
    <property type="term" value="F:sialate O-acetylesterase activity"/>
    <property type="evidence" value="ECO:0007669"/>
    <property type="project" value="InterPro"/>
</dbReference>
<sequence>MKKKFLLLILLSSVLISTKAEVTLPKLISNGMILQRDQKVKLWGWASPGEEIRIEFNGQTLKTTCTESQRWEATLAPMKAGGPYQMTISGKNTIVLKDILLGDVWLCSGQSNMEFLLSKSKELYKTEVANSTNSQIREFSVKSTSSYAIRKDVLDGSWKSANPQNVLGFSAVGYFFALELYQKYKVPIGIIHSSFAGSPAEAWMSDEALQSYPHYLKKAAPYKEEAYAKSVLAKDKKTNDDWFAEMNKNDKGLKDRSPIWSKSDVDISDWKTLKVPGVWEDQGLEVDGVVWLRKQVNVAADMLSKPVFLELGLIDDIDSTYVNGKFIGTKNNRYLVRRYEIPQGLLKVGENTIVVRVVDKEGKGGIIAGKQYRLINDDKEIDLTGDWWYKVGHTMPAMPVNTFLRLDYLPGIQYYSKLQPIAHYTIKGAAWYQGEANTGKPEEYKTLLPAMIKDWRTLWGQGDFPFLVVQLANYMVPSTEPQDGGWPRLREAQQFVANTIPNVGLALAIDIGETNDIHPLNKKDVGYRLALSAFKVAYKDKNAEDPVTQFDKMSIDGNKIIVSFKNLNKGLQAKNGELKQFAVAGADKKFCWAKAIIKSGKVEVWSDKVAQPVAVRYAWANNPEGSNLYNLNGLPVAPFRSDNW</sequence>
<dbReference type="OrthoDB" id="9816001at2"/>
<dbReference type="AlphaFoldDB" id="A0A443YIB8"/>
<comment type="caution">
    <text evidence="4">The sequence shown here is derived from an EMBL/GenBank/DDBJ whole genome shotgun (WGS) entry which is preliminary data.</text>
</comment>
<feature type="domain" description="Sialate O-acetylesterase" evidence="3">
    <location>
        <begin position="422"/>
        <end position="518"/>
    </location>
</feature>
<feature type="chain" id="PRO_5019527274" evidence="2">
    <location>
        <begin position="21"/>
        <end position="644"/>
    </location>
</feature>
<keyword evidence="5" id="KW-1185">Reference proteome</keyword>
<gene>
    <name evidence="4" type="ORF">DPV69_20705</name>
</gene>
<dbReference type="Pfam" id="PF03629">
    <property type="entry name" value="SASA"/>
    <property type="match status" value="2"/>
</dbReference>
<dbReference type="SUPFAM" id="SSF49785">
    <property type="entry name" value="Galactose-binding domain-like"/>
    <property type="match status" value="1"/>
</dbReference>